<dbReference type="SUPFAM" id="SSF48600">
    <property type="entry name" value="Chorismate mutase II"/>
    <property type="match status" value="1"/>
</dbReference>
<comment type="caution">
    <text evidence="4">The sequence shown here is derived from an EMBL/GenBank/DDBJ whole genome shotgun (WGS) entry which is preliminary data.</text>
</comment>
<dbReference type="EMBL" id="BFBR01000005">
    <property type="protein sequence ID" value="GBF58150.1"/>
    <property type="molecule type" value="Genomic_DNA"/>
</dbReference>
<dbReference type="AlphaFoldDB" id="A0A2P2EAR5"/>
<evidence type="ECO:0000313" key="5">
    <source>
        <dbReference type="Proteomes" id="UP000245086"/>
    </source>
</evidence>
<dbReference type="GO" id="GO:0046417">
    <property type="term" value="P:chorismate metabolic process"/>
    <property type="evidence" value="ECO:0007669"/>
    <property type="project" value="InterPro"/>
</dbReference>
<evidence type="ECO:0000256" key="2">
    <source>
        <dbReference type="ARBA" id="ARBA00023235"/>
    </source>
</evidence>
<dbReference type="Proteomes" id="UP000245086">
    <property type="component" value="Unassembled WGS sequence"/>
</dbReference>
<reference evidence="4" key="1">
    <citation type="journal article" date="2018" name="Genome Announc.">
        <title>Draft Genome Sequence of "Candidatus Phycosocius bacilliformis," an Alphaproteobacterial Ectosymbiont of the Hydrocarbon-Producing Green Alga Botryococcus braunii.</title>
        <authorList>
            <person name="Tanabe Y."/>
            <person name="Yamaguchi H."/>
            <person name="Watanabe M.M."/>
        </authorList>
    </citation>
    <scope>NUCLEOTIDE SEQUENCE [LARGE SCALE GENOMIC DNA]</scope>
    <source>
        <strain evidence="4">BOTRYCO-2</strain>
    </source>
</reference>
<accession>A0A2P2EAR5</accession>
<evidence type="ECO:0000259" key="3">
    <source>
        <dbReference type="PROSITE" id="PS51168"/>
    </source>
</evidence>
<dbReference type="InterPro" id="IPR036263">
    <property type="entry name" value="Chorismate_II_sf"/>
</dbReference>
<dbReference type="GO" id="GO:0009697">
    <property type="term" value="P:salicylic acid biosynthetic process"/>
    <property type="evidence" value="ECO:0007669"/>
    <property type="project" value="TreeGrafter"/>
</dbReference>
<keyword evidence="2" id="KW-0413">Isomerase</keyword>
<dbReference type="Pfam" id="PF01817">
    <property type="entry name" value="CM_2"/>
    <property type="match status" value="1"/>
</dbReference>
<feature type="domain" description="Chorismate mutase" evidence="3">
    <location>
        <begin position="28"/>
        <end position="118"/>
    </location>
</feature>
<dbReference type="EC" id="5.4.99.5" evidence="1"/>
<gene>
    <name evidence="4" type="ORF">PbB2_01821</name>
</gene>
<dbReference type="GO" id="GO:0004106">
    <property type="term" value="F:chorismate mutase activity"/>
    <property type="evidence" value="ECO:0007669"/>
    <property type="project" value="UniProtKB-EC"/>
</dbReference>
<sequence length="129" mass="14476">MIEALRQPPVWSICAAMTKLDQERRNTSATCQTMADVRYEIDRLDRILVALIAERQSYMDAAARIKGHRGLVRDEARIADVLAKVEASAGQHGLSMAIAEPVWRTMMDRCIAYEFKAFDARSLAETSST</sequence>
<dbReference type="InterPro" id="IPR036979">
    <property type="entry name" value="CM_dom_sf"/>
</dbReference>
<organism evidence="4 5">
    <name type="scientific">Candidatus Phycosocius bacilliformis</name>
    <dbReference type="NCBI Taxonomy" id="1445552"/>
    <lineage>
        <taxon>Bacteria</taxon>
        <taxon>Pseudomonadati</taxon>
        <taxon>Pseudomonadota</taxon>
        <taxon>Alphaproteobacteria</taxon>
        <taxon>Caulobacterales</taxon>
        <taxon>Caulobacterales incertae sedis</taxon>
        <taxon>Candidatus Phycosocius</taxon>
    </lineage>
</organism>
<dbReference type="PROSITE" id="PS51168">
    <property type="entry name" value="CHORISMATE_MUT_2"/>
    <property type="match status" value="1"/>
</dbReference>
<evidence type="ECO:0000313" key="4">
    <source>
        <dbReference type="EMBL" id="GBF58150.1"/>
    </source>
</evidence>
<dbReference type="SMART" id="SM00830">
    <property type="entry name" value="CM_2"/>
    <property type="match status" value="1"/>
</dbReference>
<dbReference type="InterPro" id="IPR002701">
    <property type="entry name" value="CM_II_prokaryot"/>
</dbReference>
<proteinExistence type="predicted"/>
<dbReference type="PANTHER" id="PTHR38041:SF1">
    <property type="entry name" value="CHORISMATE MUTASE"/>
    <property type="match status" value="1"/>
</dbReference>
<keyword evidence="5" id="KW-1185">Reference proteome</keyword>
<name>A0A2P2EAR5_9PROT</name>
<evidence type="ECO:0000256" key="1">
    <source>
        <dbReference type="ARBA" id="ARBA00012404"/>
    </source>
</evidence>
<dbReference type="Gene3D" id="1.20.59.10">
    <property type="entry name" value="Chorismate mutase"/>
    <property type="match status" value="1"/>
</dbReference>
<dbReference type="PANTHER" id="PTHR38041">
    <property type="entry name" value="CHORISMATE MUTASE"/>
    <property type="match status" value="1"/>
</dbReference>
<dbReference type="InterPro" id="IPR051331">
    <property type="entry name" value="Chorismate_mutase-related"/>
</dbReference>
<protein>
    <recommendedName>
        <fullName evidence="1">chorismate mutase</fullName>
        <ecNumber evidence="1">5.4.99.5</ecNumber>
    </recommendedName>
</protein>